<accession>A0A0J8DWA4</accession>
<feature type="region of interest" description="Disordered" evidence="1">
    <location>
        <begin position="42"/>
        <end position="89"/>
    </location>
</feature>
<name>A0A0J8DWA4_BETVV</name>
<gene>
    <name evidence="2" type="ORF">BVRB_012070</name>
</gene>
<dbReference type="EMBL" id="KQ090539">
    <property type="protein sequence ID" value="KMS95130.1"/>
    <property type="molecule type" value="Genomic_DNA"/>
</dbReference>
<proteinExistence type="predicted"/>
<dbReference type="Gramene" id="KMS95130">
    <property type="protein sequence ID" value="KMS95130"/>
    <property type="gene ID" value="BVRB_012070"/>
</dbReference>
<feature type="compositionally biased region" description="Polar residues" evidence="1">
    <location>
        <begin position="49"/>
        <end position="68"/>
    </location>
</feature>
<keyword evidence="3" id="KW-1185">Reference proteome</keyword>
<organism evidence="2 3">
    <name type="scientific">Beta vulgaris subsp. vulgaris</name>
    <name type="common">Beet</name>
    <dbReference type="NCBI Taxonomy" id="3555"/>
    <lineage>
        <taxon>Eukaryota</taxon>
        <taxon>Viridiplantae</taxon>
        <taxon>Streptophyta</taxon>
        <taxon>Embryophyta</taxon>
        <taxon>Tracheophyta</taxon>
        <taxon>Spermatophyta</taxon>
        <taxon>Magnoliopsida</taxon>
        <taxon>eudicotyledons</taxon>
        <taxon>Gunneridae</taxon>
        <taxon>Pentapetalae</taxon>
        <taxon>Caryophyllales</taxon>
        <taxon>Chenopodiaceae</taxon>
        <taxon>Betoideae</taxon>
        <taxon>Beta</taxon>
    </lineage>
</organism>
<feature type="region of interest" description="Disordered" evidence="1">
    <location>
        <begin position="1"/>
        <end position="20"/>
    </location>
</feature>
<protein>
    <submittedName>
        <fullName evidence="2">Uncharacterized protein</fullName>
    </submittedName>
</protein>
<feature type="compositionally biased region" description="Polar residues" evidence="1">
    <location>
        <begin position="78"/>
        <end position="89"/>
    </location>
</feature>
<evidence type="ECO:0000313" key="2">
    <source>
        <dbReference type="EMBL" id="KMS95130.1"/>
    </source>
</evidence>
<dbReference type="Proteomes" id="UP000035740">
    <property type="component" value="Unassembled WGS sequence"/>
</dbReference>
<evidence type="ECO:0000313" key="3">
    <source>
        <dbReference type="Proteomes" id="UP000035740"/>
    </source>
</evidence>
<evidence type="ECO:0000256" key="1">
    <source>
        <dbReference type="SAM" id="MobiDB-lite"/>
    </source>
</evidence>
<dbReference type="AlphaFoldDB" id="A0A0J8DWA4"/>
<sequence length="127" mass="13692">MVGGGSKHVNSSAAASSYEDDHISDMSVRLVMLRGRYSEETPSRRYLKSFSSPNESGRFSQSTAAKSSTRNDDKLDKSSSSFGTETTVADLQGRKRRDFNCFASGNHDGASHGDSTTGKLKCKTLAV</sequence>
<reference evidence="2 3" key="1">
    <citation type="journal article" date="2014" name="Nature">
        <title>The genome of the recently domesticated crop plant sugar beet (Beta vulgaris).</title>
        <authorList>
            <person name="Dohm J.C."/>
            <person name="Minoche A.E."/>
            <person name="Holtgrawe D."/>
            <person name="Capella-Gutierrez S."/>
            <person name="Zakrzewski F."/>
            <person name="Tafer H."/>
            <person name="Rupp O."/>
            <person name="Sorensen T.R."/>
            <person name="Stracke R."/>
            <person name="Reinhardt R."/>
            <person name="Goesmann A."/>
            <person name="Kraft T."/>
            <person name="Schulz B."/>
            <person name="Stadler P.F."/>
            <person name="Schmidt T."/>
            <person name="Gabaldon T."/>
            <person name="Lehrach H."/>
            <person name="Weisshaar B."/>
            <person name="Himmelbauer H."/>
        </authorList>
    </citation>
    <scope>NUCLEOTIDE SEQUENCE [LARGE SCALE GENOMIC DNA]</scope>
    <source>
        <tissue evidence="2">Taproot</tissue>
    </source>
</reference>